<dbReference type="EMBL" id="CP002657">
    <property type="protein sequence ID" value="AEB84788.1"/>
    <property type="molecule type" value="Genomic_DNA"/>
</dbReference>
<gene>
    <name evidence="1" type="ordered locus">Alide2_2426</name>
</gene>
<dbReference type="PANTHER" id="PTHR36455">
    <property type="match status" value="1"/>
</dbReference>
<dbReference type="PANTHER" id="PTHR36455:SF1">
    <property type="entry name" value="BLR8292 PROTEIN"/>
    <property type="match status" value="1"/>
</dbReference>
<dbReference type="KEGG" id="adk:Alide2_2426"/>
<accession>F4GCC9</accession>
<dbReference type="NCBIfam" id="NF033819">
    <property type="entry name" value="IS66_TnpB"/>
    <property type="match status" value="1"/>
</dbReference>
<evidence type="ECO:0000313" key="1">
    <source>
        <dbReference type="EMBL" id="AEB84788.1"/>
    </source>
</evidence>
<reference evidence="1 2" key="1">
    <citation type="journal article" date="2011" name="J. Bacteriol.">
        <title>Genome Sequences of Alicycliphilus denitrificans Strains BC and K601T.</title>
        <authorList>
            <person name="Oosterkamp M.J."/>
            <person name="Veuskens T."/>
            <person name="Plugge C.M."/>
            <person name="Langenhoff A.A."/>
            <person name="Gerritse J."/>
            <person name="van Berkel W.J."/>
            <person name="Pieper D.H."/>
            <person name="Junca H."/>
            <person name="Goodwin L.A."/>
            <person name="Daligault H.E."/>
            <person name="Bruce D.C."/>
            <person name="Detter J.C."/>
            <person name="Tapia R."/>
            <person name="Han C.S."/>
            <person name="Land M.L."/>
            <person name="Hauser L.J."/>
            <person name="Smidt H."/>
            <person name="Stams A.J."/>
        </authorList>
    </citation>
    <scope>NUCLEOTIDE SEQUENCE [LARGE SCALE GENOMIC DNA]</scope>
    <source>
        <strain evidence="2">DSM 14773 / CIP 107495 / K601</strain>
    </source>
</reference>
<dbReference type="Proteomes" id="UP000007938">
    <property type="component" value="Chromosome"/>
</dbReference>
<keyword evidence="2" id="KW-1185">Reference proteome</keyword>
<evidence type="ECO:0000313" key="2">
    <source>
        <dbReference type="Proteomes" id="UP000007938"/>
    </source>
</evidence>
<dbReference type="AlphaFoldDB" id="F4GCC9"/>
<dbReference type="eggNOG" id="COG3436">
    <property type="taxonomic scope" value="Bacteria"/>
</dbReference>
<sequence length="140" mass="15218">MIRIDEAWLATTPLDMRAGTDTALARVIATFGAAHPHHAYVFANQRANRLKVLVHDGVGLWLAARRLHQGKFVWAPAGSPNVALEHAQLNALVPGPALAACGLARCHQRGLNRRRKGVAVAIGRCVNGWTQGERAHCQPW</sequence>
<dbReference type="Pfam" id="PF05717">
    <property type="entry name" value="TnpB_IS66"/>
    <property type="match status" value="1"/>
</dbReference>
<organism evidence="1 2">
    <name type="scientific">Alicycliphilus denitrificans (strain DSM 14773 / CIP 107495 / K601)</name>
    <dbReference type="NCBI Taxonomy" id="596154"/>
    <lineage>
        <taxon>Bacteria</taxon>
        <taxon>Pseudomonadati</taxon>
        <taxon>Pseudomonadota</taxon>
        <taxon>Betaproteobacteria</taxon>
        <taxon>Burkholderiales</taxon>
        <taxon>Comamonadaceae</taxon>
        <taxon>Alicycliphilus</taxon>
    </lineage>
</organism>
<dbReference type="RefSeq" id="WP_013722176.1">
    <property type="nucleotide sequence ID" value="NC_015422.1"/>
</dbReference>
<dbReference type="STRING" id="596154.Alide2_2426"/>
<reference evidence="1 2" key="2">
    <citation type="submission" date="2011-04" db="EMBL/GenBank/DDBJ databases">
        <title>Complete sequence of chromosome of Alicycliphilus denitrificans K601.</title>
        <authorList>
            <consortium name="US DOE Joint Genome Institute"/>
            <person name="Lucas S."/>
            <person name="Han J."/>
            <person name="Lapidus A."/>
            <person name="Cheng J.-F."/>
            <person name="Goodwin L."/>
            <person name="Pitluck S."/>
            <person name="Peters L."/>
            <person name="Zeytun A."/>
            <person name="Detter J.C."/>
            <person name="Han C."/>
            <person name="Tapia R."/>
            <person name="Land M."/>
            <person name="Hauser L."/>
            <person name="Kyrpides N."/>
            <person name="Ivanova N."/>
            <person name="Mikhailova N."/>
            <person name="Pagani I."/>
            <person name="Oosterkamp M."/>
            <person name="Pieper D."/>
            <person name="van Berkel W."/>
            <person name="Langenhoff A."/>
            <person name="Smidt H."/>
            <person name="Stams A."/>
            <person name="Woyke T."/>
        </authorList>
    </citation>
    <scope>NUCLEOTIDE SEQUENCE [LARGE SCALE GENOMIC DNA]</scope>
    <source>
        <strain evidence="2">DSM 14773 / CIP 107495 / K601</strain>
    </source>
</reference>
<dbReference type="HOGENOM" id="CLU_1830890_0_0_4"/>
<dbReference type="InterPro" id="IPR008878">
    <property type="entry name" value="Transposase_IS66_Orf2"/>
</dbReference>
<proteinExistence type="predicted"/>
<name>F4GCC9_ALIDK</name>
<protein>
    <submittedName>
        <fullName evidence="1">IS66 Orf2 family protein</fullName>
    </submittedName>
</protein>